<keyword evidence="8 15" id="KW-0675">Receptor</keyword>
<evidence type="ECO:0000256" key="3">
    <source>
        <dbReference type="ARBA" id="ARBA00022452"/>
    </source>
</evidence>
<evidence type="ECO:0000259" key="13">
    <source>
        <dbReference type="Pfam" id="PF00593"/>
    </source>
</evidence>
<evidence type="ECO:0000313" key="15">
    <source>
        <dbReference type="EMBL" id="CCK82358.1"/>
    </source>
</evidence>
<dbReference type="InterPro" id="IPR012910">
    <property type="entry name" value="Plug_dom"/>
</dbReference>
<dbReference type="PANTHER" id="PTHR30069:SF29">
    <property type="entry name" value="HEMOGLOBIN AND HEMOGLOBIN-HAPTOGLOBIN-BINDING PROTEIN 1-RELATED"/>
    <property type="match status" value="1"/>
</dbReference>
<evidence type="ECO:0000256" key="4">
    <source>
        <dbReference type="ARBA" id="ARBA00022692"/>
    </source>
</evidence>
<evidence type="ECO:0000256" key="8">
    <source>
        <dbReference type="ARBA" id="ARBA00023170"/>
    </source>
</evidence>
<keyword evidence="7 10" id="KW-0472">Membrane</keyword>
<feature type="signal peptide" evidence="12">
    <location>
        <begin position="1"/>
        <end position="18"/>
    </location>
</feature>
<dbReference type="PANTHER" id="PTHR30069">
    <property type="entry name" value="TONB-DEPENDENT OUTER MEMBRANE RECEPTOR"/>
    <property type="match status" value="1"/>
</dbReference>
<dbReference type="RefSeq" id="WP_014959538.1">
    <property type="nucleotide sequence ID" value="NC_018645.1"/>
</dbReference>
<evidence type="ECO:0000256" key="10">
    <source>
        <dbReference type="PROSITE-ProRule" id="PRU01360"/>
    </source>
</evidence>
<dbReference type="Proteomes" id="UP000007347">
    <property type="component" value="Chromosome"/>
</dbReference>
<evidence type="ECO:0000256" key="9">
    <source>
        <dbReference type="ARBA" id="ARBA00023237"/>
    </source>
</evidence>
<comment type="subcellular location">
    <subcellularLocation>
        <location evidence="1 10">Cell outer membrane</location>
        <topology evidence="1 10">Multi-pass membrane protein</topology>
    </subcellularLocation>
</comment>
<evidence type="ECO:0000256" key="6">
    <source>
        <dbReference type="ARBA" id="ARBA00023077"/>
    </source>
</evidence>
<dbReference type="Gene3D" id="2.170.130.10">
    <property type="entry name" value="TonB-dependent receptor, plug domain"/>
    <property type="match status" value="1"/>
</dbReference>
<dbReference type="KEGG" id="dto:TOL2_C42020"/>
<comment type="similarity">
    <text evidence="10 11">Belongs to the TonB-dependent receptor family.</text>
</comment>
<accession>K0NQC9</accession>
<dbReference type="SUPFAM" id="SSF56935">
    <property type="entry name" value="Porins"/>
    <property type="match status" value="1"/>
</dbReference>
<evidence type="ECO:0000259" key="14">
    <source>
        <dbReference type="Pfam" id="PF07715"/>
    </source>
</evidence>
<keyword evidence="5 12" id="KW-0732">Signal</keyword>
<dbReference type="PROSITE" id="PS52016">
    <property type="entry name" value="TONB_DEPENDENT_REC_3"/>
    <property type="match status" value="1"/>
</dbReference>
<dbReference type="STRING" id="651182.TOL2_C42020"/>
<evidence type="ECO:0000256" key="12">
    <source>
        <dbReference type="SAM" id="SignalP"/>
    </source>
</evidence>
<gene>
    <name evidence="15" type="ordered locus">TOL2_C42020</name>
</gene>
<dbReference type="HOGENOM" id="CLU_008287_18_5_7"/>
<organism evidence="15 16">
    <name type="scientific">Desulfobacula toluolica (strain DSM 7467 / Tol2)</name>
    <dbReference type="NCBI Taxonomy" id="651182"/>
    <lineage>
        <taxon>Bacteria</taxon>
        <taxon>Pseudomonadati</taxon>
        <taxon>Thermodesulfobacteriota</taxon>
        <taxon>Desulfobacteria</taxon>
        <taxon>Desulfobacterales</taxon>
        <taxon>Desulfobacteraceae</taxon>
        <taxon>Desulfobacula</taxon>
    </lineage>
</organism>
<evidence type="ECO:0000256" key="1">
    <source>
        <dbReference type="ARBA" id="ARBA00004571"/>
    </source>
</evidence>
<dbReference type="GO" id="GO:0044718">
    <property type="term" value="P:siderophore transmembrane transport"/>
    <property type="evidence" value="ECO:0007669"/>
    <property type="project" value="TreeGrafter"/>
</dbReference>
<dbReference type="Pfam" id="PF00593">
    <property type="entry name" value="TonB_dep_Rec_b-barrel"/>
    <property type="match status" value="1"/>
</dbReference>
<evidence type="ECO:0000256" key="5">
    <source>
        <dbReference type="ARBA" id="ARBA00022729"/>
    </source>
</evidence>
<dbReference type="EMBL" id="FO203503">
    <property type="protein sequence ID" value="CCK82358.1"/>
    <property type="molecule type" value="Genomic_DNA"/>
</dbReference>
<reference evidence="15 16" key="1">
    <citation type="journal article" date="2013" name="Environ. Microbiol.">
        <title>Complete genome, catabolic sub-proteomes and key-metabolites of Desulfobacula toluolica Tol2, a marine, aromatic compound-degrading, sulfate-reducing bacterium.</title>
        <authorList>
            <person name="Wohlbrand L."/>
            <person name="Jacob J.H."/>
            <person name="Kube M."/>
            <person name="Mussmann M."/>
            <person name="Jarling R."/>
            <person name="Beck A."/>
            <person name="Amann R."/>
            <person name="Wilkes H."/>
            <person name="Reinhardt R."/>
            <person name="Rabus R."/>
        </authorList>
    </citation>
    <scope>NUCLEOTIDE SEQUENCE [LARGE SCALE GENOMIC DNA]</scope>
    <source>
        <strain evidence="16">DSM 7467 / Tol2</strain>
    </source>
</reference>
<dbReference type="Pfam" id="PF07715">
    <property type="entry name" value="Plug"/>
    <property type="match status" value="1"/>
</dbReference>
<keyword evidence="6 11" id="KW-0798">TonB box</keyword>
<keyword evidence="2 10" id="KW-0813">Transport</keyword>
<name>K0NQC9_DESTT</name>
<dbReference type="AlphaFoldDB" id="K0NQC9"/>
<keyword evidence="4 10" id="KW-0812">Transmembrane</keyword>
<dbReference type="InterPro" id="IPR037066">
    <property type="entry name" value="Plug_dom_sf"/>
</dbReference>
<evidence type="ECO:0000256" key="11">
    <source>
        <dbReference type="RuleBase" id="RU003357"/>
    </source>
</evidence>
<evidence type="ECO:0000256" key="7">
    <source>
        <dbReference type="ARBA" id="ARBA00023136"/>
    </source>
</evidence>
<dbReference type="OrthoDB" id="9758472at2"/>
<dbReference type="Gene3D" id="2.40.170.20">
    <property type="entry name" value="TonB-dependent receptor, beta-barrel domain"/>
    <property type="match status" value="1"/>
</dbReference>
<dbReference type="InterPro" id="IPR036942">
    <property type="entry name" value="Beta-barrel_TonB_sf"/>
</dbReference>
<protein>
    <submittedName>
        <fullName evidence="15">TonB-dependent receptor</fullName>
    </submittedName>
</protein>
<dbReference type="GO" id="GO:0009279">
    <property type="term" value="C:cell outer membrane"/>
    <property type="evidence" value="ECO:0007669"/>
    <property type="project" value="UniProtKB-SubCell"/>
</dbReference>
<keyword evidence="16" id="KW-1185">Reference proteome</keyword>
<sequence>MKPLFFLLPILILASVFAPSEVPGFTETKAYVLITKADIEGLRAGRIQDVLNLVPGVNAGDTSIAIRGVYKVRVVMDGKMINDPTSSYGGVKWETISLQKVESIKVYKSSGSTAFGSDASGGVIVITTDKTRETSGFVEAHTGNFDTHHTYLSCRSGTERFSLSASAGLDRTDGYRPNADKEKKMIQGDAGFSPDNTTRFRIFASQLSEDRGSPGMNAYPTPNARYAYDLFSGLFTADIWKFQNKLTYIDAERKNTNPDTHLDTLLRIEKIRDELTRQIQWDHWGNLSIGSGGEKTTARSTGFATREETHAWGFATFSGQLDRIPVQFSLGGRVETYSEFDESFSPEITAGIHKNAFRAKISFSRTHNIPSFYQRYYQSTSMLPNPDLTPEQADNISLSLSMAVSDWMSLDLSPFYNRITDRITYVREGSTGSYVNLGKVTYTGVDLSFDVKPGKNLKLKTTYTYLEAKDENTGLFLSSKPRHRAMADLVYTPAQSFCLRLSLEHVSSVFANKANTRKEDGYTLGNVRLEYRLKLSFLKESVTLFTEVKNIGDTFYMYGDGYSGAPRTWITGARIKF</sequence>
<proteinExistence type="inferred from homology"/>
<evidence type="ECO:0000313" key="16">
    <source>
        <dbReference type="Proteomes" id="UP000007347"/>
    </source>
</evidence>
<feature type="domain" description="TonB-dependent receptor plug" evidence="14">
    <location>
        <begin position="33"/>
        <end position="123"/>
    </location>
</feature>
<feature type="chain" id="PRO_5003835313" evidence="12">
    <location>
        <begin position="19"/>
        <end position="577"/>
    </location>
</feature>
<dbReference type="GO" id="GO:0015344">
    <property type="term" value="F:siderophore uptake transmembrane transporter activity"/>
    <property type="evidence" value="ECO:0007669"/>
    <property type="project" value="TreeGrafter"/>
</dbReference>
<dbReference type="InterPro" id="IPR000531">
    <property type="entry name" value="Beta-barrel_TonB"/>
</dbReference>
<feature type="domain" description="TonB-dependent receptor-like beta-barrel" evidence="13">
    <location>
        <begin position="193"/>
        <end position="551"/>
    </location>
</feature>
<keyword evidence="3 10" id="KW-1134">Transmembrane beta strand</keyword>
<evidence type="ECO:0000256" key="2">
    <source>
        <dbReference type="ARBA" id="ARBA00022448"/>
    </source>
</evidence>
<dbReference type="InterPro" id="IPR039426">
    <property type="entry name" value="TonB-dep_rcpt-like"/>
</dbReference>
<keyword evidence="9 10" id="KW-0998">Cell outer membrane</keyword>